<name>A0AAJ6VW82_9ACAR</name>
<dbReference type="Proteomes" id="UP000694867">
    <property type="component" value="Unplaced"/>
</dbReference>
<keyword evidence="2" id="KW-1185">Reference proteome</keyword>
<gene>
    <name evidence="3" type="primary">LOC100899062</name>
</gene>
<feature type="domain" description="MULE transposase" evidence="1">
    <location>
        <begin position="8"/>
        <end position="105"/>
    </location>
</feature>
<evidence type="ECO:0000313" key="2">
    <source>
        <dbReference type="Proteomes" id="UP000694867"/>
    </source>
</evidence>
<protein>
    <submittedName>
        <fullName evidence="3">Uncharacterized protein LOC100899062</fullName>
    </submittedName>
</protein>
<reference evidence="3" key="1">
    <citation type="submission" date="2025-08" db="UniProtKB">
        <authorList>
            <consortium name="RefSeq"/>
        </authorList>
    </citation>
    <scope>IDENTIFICATION</scope>
</reference>
<dbReference type="AlphaFoldDB" id="A0AAJ6VW82"/>
<proteinExistence type="predicted"/>
<dbReference type="RefSeq" id="XP_003739324.1">
    <property type="nucleotide sequence ID" value="XM_003739276.1"/>
</dbReference>
<accession>A0AAJ6VW82</accession>
<dbReference type="KEGG" id="goe:100899062"/>
<sequence length="241" mass="27566">MDLCSAPVVHMDGTFRVVPKLFLQLYSLHAFYRGEIIPMAFFLLPNKQMETYGRMFSLLKNYAHTIGVTFNPPGFQLDFEVATFKSIEESFPLATVRGCSLHFAQCLWRKVQDLALKHYYKDPNVKRLMRSVGALALVPLSHVDDAWLDIEAEAPSSDHPAHVAVESFKEYVIGTWLENAAVFPRSLCNHFRNFGARTTNHLEGWHQGLNRGIGRSHVNIFEMIAYLQKLERWIQNSDAPP</sequence>
<dbReference type="Pfam" id="PF10551">
    <property type="entry name" value="MULE"/>
    <property type="match status" value="1"/>
</dbReference>
<evidence type="ECO:0000259" key="1">
    <source>
        <dbReference type="Pfam" id="PF10551"/>
    </source>
</evidence>
<dbReference type="GeneID" id="100899062"/>
<organism evidence="2 3">
    <name type="scientific">Galendromus occidentalis</name>
    <name type="common">western predatory mite</name>
    <dbReference type="NCBI Taxonomy" id="34638"/>
    <lineage>
        <taxon>Eukaryota</taxon>
        <taxon>Metazoa</taxon>
        <taxon>Ecdysozoa</taxon>
        <taxon>Arthropoda</taxon>
        <taxon>Chelicerata</taxon>
        <taxon>Arachnida</taxon>
        <taxon>Acari</taxon>
        <taxon>Parasitiformes</taxon>
        <taxon>Mesostigmata</taxon>
        <taxon>Gamasina</taxon>
        <taxon>Phytoseioidea</taxon>
        <taxon>Phytoseiidae</taxon>
        <taxon>Typhlodrominae</taxon>
        <taxon>Galendromus</taxon>
    </lineage>
</organism>
<evidence type="ECO:0000313" key="3">
    <source>
        <dbReference type="RefSeq" id="XP_003739324.1"/>
    </source>
</evidence>
<dbReference type="InterPro" id="IPR018289">
    <property type="entry name" value="MULE_transposase_dom"/>
</dbReference>